<evidence type="ECO:0000256" key="1">
    <source>
        <dbReference type="ARBA" id="ARBA00004370"/>
    </source>
</evidence>
<dbReference type="SUPFAM" id="SSF53822">
    <property type="entry name" value="Periplasmic binding protein-like I"/>
    <property type="match status" value="1"/>
</dbReference>
<evidence type="ECO:0000256" key="8">
    <source>
        <dbReference type="ARBA" id="ARBA00023224"/>
    </source>
</evidence>
<dbReference type="Gene3D" id="3.40.50.2300">
    <property type="match status" value="2"/>
</dbReference>
<keyword evidence="5" id="KW-0472">Membrane</keyword>
<keyword evidence="12" id="KW-1185">Reference proteome</keyword>
<dbReference type="OrthoDB" id="2150267at2759"/>
<dbReference type="PANTHER" id="PTHR10519">
    <property type="entry name" value="GABA-B RECEPTOR"/>
    <property type="match status" value="1"/>
</dbReference>
<gene>
    <name evidence="10" type="ORF">GPM918_LOCUS28291</name>
    <name evidence="11" type="ORF">SRO942_LOCUS28779</name>
</gene>
<evidence type="ECO:0000256" key="4">
    <source>
        <dbReference type="ARBA" id="ARBA00023040"/>
    </source>
</evidence>
<dbReference type="EMBL" id="CAJNOQ010012277">
    <property type="protein sequence ID" value="CAF1296303.1"/>
    <property type="molecule type" value="Genomic_DNA"/>
</dbReference>
<evidence type="ECO:0000313" key="12">
    <source>
        <dbReference type="Proteomes" id="UP000663829"/>
    </source>
</evidence>
<organism evidence="10 12">
    <name type="scientific">Didymodactylos carnosus</name>
    <dbReference type="NCBI Taxonomy" id="1234261"/>
    <lineage>
        <taxon>Eukaryota</taxon>
        <taxon>Metazoa</taxon>
        <taxon>Spiralia</taxon>
        <taxon>Gnathifera</taxon>
        <taxon>Rotifera</taxon>
        <taxon>Eurotatoria</taxon>
        <taxon>Bdelloidea</taxon>
        <taxon>Philodinida</taxon>
        <taxon>Philodinidae</taxon>
        <taxon>Didymodactylos</taxon>
    </lineage>
</organism>
<dbReference type="AlphaFoldDB" id="A0A815DD37"/>
<dbReference type="Pfam" id="PF01094">
    <property type="entry name" value="ANF_receptor"/>
    <property type="match status" value="2"/>
</dbReference>
<evidence type="ECO:0000256" key="7">
    <source>
        <dbReference type="ARBA" id="ARBA00023180"/>
    </source>
</evidence>
<reference evidence="10" key="1">
    <citation type="submission" date="2021-02" db="EMBL/GenBank/DDBJ databases">
        <authorList>
            <person name="Nowell W R."/>
        </authorList>
    </citation>
    <scope>NUCLEOTIDE SEQUENCE</scope>
</reference>
<dbReference type="InterPro" id="IPR028082">
    <property type="entry name" value="Peripla_BP_I"/>
</dbReference>
<sequence length="320" mass="36872">MLSKPPKRLVLFTNACQSVIGQVTETATYLQLPVFSYTETDSSLAAREKYNNFFRTVPSDLMHNHVRRQILQRYNWTRFGLVYQTGSQFTLAANDFSSKLIGKDKKYGIQKWEINLTRSISYRTGKNTYEENKKSIQNILNDFETRDVRIIIGNFNQTVAEHVFCHTSAALSEYITQYKNKISSTGFFHAYAYDGLWSIALAFQHLLNTNDDNHYNFTSNVYEHGWTSKFKAAVQKLDFYGVTGRVQYSDGERVGEIVVEQYIACRITGNICEIPCHNGEECSLKLVKIFLAKENGLINLYPVMWHGKHKVTLQQVIFIS</sequence>
<dbReference type="PANTHER" id="PTHR10519:SF20">
    <property type="entry name" value="G-PROTEIN COUPLED RECEPTOR 156-RELATED"/>
    <property type="match status" value="1"/>
</dbReference>
<feature type="domain" description="Receptor ligand binding region" evidence="9">
    <location>
        <begin position="179"/>
        <end position="262"/>
    </location>
</feature>
<dbReference type="GO" id="GO:0038039">
    <property type="term" value="C:G protein-coupled receptor heterodimeric complex"/>
    <property type="evidence" value="ECO:0007669"/>
    <property type="project" value="TreeGrafter"/>
</dbReference>
<accession>A0A815DD37</accession>
<keyword evidence="7" id="KW-0325">Glycoprotein</keyword>
<dbReference type="Proteomes" id="UP000681722">
    <property type="component" value="Unassembled WGS sequence"/>
</dbReference>
<name>A0A815DD37_9BILA</name>
<dbReference type="GO" id="GO:0007214">
    <property type="term" value="P:gamma-aminobutyric acid signaling pathway"/>
    <property type="evidence" value="ECO:0007669"/>
    <property type="project" value="TreeGrafter"/>
</dbReference>
<evidence type="ECO:0000256" key="6">
    <source>
        <dbReference type="ARBA" id="ARBA00023170"/>
    </source>
</evidence>
<evidence type="ECO:0000313" key="11">
    <source>
        <dbReference type="EMBL" id="CAF4111414.1"/>
    </source>
</evidence>
<keyword evidence="3" id="KW-1133">Transmembrane helix</keyword>
<keyword evidence="8" id="KW-0807">Transducer</keyword>
<dbReference type="EMBL" id="CAJOBC010035168">
    <property type="protein sequence ID" value="CAF4111414.1"/>
    <property type="molecule type" value="Genomic_DNA"/>
</dbReference>
<protein>
    <recommendedName>
        <fullName evidence="9">Receptor ligand binding region domain-containing protein</fullName>
    </recommendedName>
</protein>
<dbReference type="GO" id="GO:0004965">
    <property type="term" value="F:G protein-coupled GABA receptor activity"/>
    <property type="evidence" value="ECO:0007669"/>
    <property type="project" value="InterPro"/>
</dbReference>
<keyword evidence="6" id="KW-0675">Receptor</keyword>
<evidence type="ECO:0000256" key="3">
    <source>
        <dbReference type="ARBA" id="ARBA00022989"/>
    </source>
</evidence>
<comment type="caution">
    <text evidence="10">The sequence shown here is derived from an EMBL/GenBank/DDBJ whole genome shotgun (WGS) entry which is preliminary data.</text>
</comment>
<evidence type="ECO:0000256" key="2">
    <source>
        <dbReference type="ARBA" id="ARBA00022692"/>
    </source>
</evidence>
<keyword evidence="4" id="KW-0297">G-protein coupled receptor</keyword>
<evidence type="ECO:0000259" key="9">
    <source>
        <dbReference type="Pfam" id="PF01094"/>
    </source>
</evidence>
<proteinExistence type="predicted"/>
<feature type="domain" description="Receptor ligand binding region" evidence="9">
    <location>
        <begin position="12"/>
        <end position="166"/>
    </location>
</feature>
<dbReference type="InterPro" id="IPR002455">
    <property type="entry name" value="GPCR3_GABA-B"/>
</dbReference>
<comment type="subcellular location">
    <subcellularLocation>
        <location evidence="1">Membrane</location>
    </subcellularLocation>
</comment>
<dbReference type="Proteomes" id="UP000663829">
    <property type="component" value="Unassembled WGS sequence"/>
</dbReference>
<dbReference type="InterPro" id="IPR001828">
    <property type="entry name" value="ANF_lig-bd_rcpt"/>
</dbReference>
<evidence type="ECO:0000256" key="5">
    <source>
        <dbReference type="ARBA" id="ARBA00023136"/>
    </source>
</evidence>
<keyword evidence="2" id="KW-0812">Transmembrane</keyword>
<evidence type="ECO:0000313" key="10">
    <source>
        <dbReference type="EMBL" id="CAF1296303.1"/>
    </source>
</evidence>